<dbReference type="PROSITE" id="PS50011">
    <property type="entry name" value="PROTEIN_KINASE_DOM"/>
    <property type="match status" value="1"/>
</dbReference>
<dbReference type="HOGENOM" id="CLU_000288_7_38_1"/>
<proteinExistence type="predicted"/>
<accession>F8NMJ8</accession>
<dbReference type="InterPro" id="IPR001245">
    <property type="entry name" value="Ser-Thr/Tyr_kinase_cat_dom"/>
</dbReference>
<name>F8NMJ8_SERL9</name>
<organism>
    <name type="scientific">Serpula lacrymans var. lacrymans (strain S7.9)</name>
    <name type="common">Dry rot fungus</name>
    <dbReference type="NCBI Taxonomy" id="578457"/>
    <lineage>
        <taxon>Eukaryota</taxon>
        <taxon>Fungi</taxon>
        <taxon>Dikarya</taxon>
        <taxon>Basidiomycota</taxon>
        <taxon>Agaricomycotina</taxon>
        <taxon>Agaricomycetes</taxon>
        <taxon>Agaricomycetidae</taxon>
        <taxon>Boletales</taxon>
        <taxon>Coniophorineae</taxon>
        <taxon>Serpulaceae</taxon>
        <taxon>Serpula</taxon>
    </lineage>
</organism>
<dbReference type="RefSeq" id="XP_007315486.1">
    <property type="nucleotide sequence ID" value="XM_007315424.1"/>
</dbReference>
<dbReference type="KEGG" id="sla:SERLADRAFT_460732"/>
<dbReference type="InterPro" id="IPR036537">
    <property type="entry name" value="Adaptor_Cbl_N_dom_sf"/>
</dbReference>
<dbReference type="InterPro" id="IPR000719">
    <property type="entry name" value="Prot_kinase_dom"/>
</dbReference>
<dbReference type="CDD" id="cd21037">
    <property type="entry name" value="MLKL_NTD"/>
    <property type="match status" value="1"/>
</dbReference>
<dbReference type="GO" id="GO:0007166">
    <property type="term" value="P:cell surface receptor signaling pathway"/>
    <property type="evidence" value="ECO:0007669"/>
    <property type="project" value="InterPro"/>
</dbReference>
<dbReference type="Proteomes" id="UP000008064">
    <property type="component" value="Unassembled WGS sequence"/>
</dbReference>
<dbReference type="AlphaFoldDB" id="F8NMJ8"/>
<dbReference type="InterPro" id="IPR011009">
    <property type="entry name" value="Kinase-like_dom_sf"/>
</dbReference>
<evidence type="ECO:0000259" key="1">
    <source>
        <dbReference type="PROSITE" id="PS50011"/>
    </source>
</evidence>
<dbReference type="PANTHER" id="PTHR44329:SF214">
    <property type="entry name" value="PROTEIN KINASE DOMAIN-CONTAINING PROTEIN"/>
    <property type="match status" value="1"/>
</dbReference>
<dbReference type="SUPFAM" id="SSF56112">
    <property type="entry name" value="Protein kinase-like (PK-like)"/>
    <property type="match status" value="1"/>
</dbReference>
<protein>
    <recommendedName>
        <fullName evidence="1">Protein kinase domain-containing protein</fullName>
    </recommendedName>
</protein>
<gene>
    <name evidence="2" type="ORF">SERLADRAFT_460732</name>
</gene>
<dbReference type="InterPro" id="IPR051681">
    <property type="entry name" value="Ser/Thr_Kinases-Pseudokinases"/>
</dbReference>
<dbReference type="GO" id="GO:0005524">
    <property type="term" value="F:ATP binding"/>
    <property type="evidence" value="ECO:0007669"/>
    <property type="project" value="InterPro"/>
</dbReference>
<feature type="domain" description="Protein kinase" evidence="1">
    <location>
        <begin position="235"/>
        <end position="502"/>
    </location>
</feature>
<reference evidence="2" key="1">
    <citation type="submission" date="2011-04" db="EMBL/GenBank/DDBJ databases">
        <title>Evolution of plant cell wall degrading machinery underlies the functional diversity of forest fungi.</title>
        <authorList>
            <consortium name="US DOE Joint Genome Institute (JGI-PGF)"/>
            <person name="Eastwood D.C."/>
            <person name="Floudas D."/>
            <person name="Binder M."/>
            <person name="Majcherczyk A."/>
            <person name="Schneider P."/>
            <person name="Aerts A."/>
            <person name="Asiegbu F.O."/>
            <person name="Baker S.E."/>
            <person name="Barry K."/>
            <person name="Bendiksby M."/>
            <person name="Blumentritt M."/>
            <person name="Coutinho P.M."/>
            <person name="Cullen D."/>
            <person name="Cullen D."/>
            <person name="Gathman A."/>
            <person name="Goodell B."/>
            <person name="Henrissat B."/>
            <person name="Ihrmark K."/>
            <person name="Kauserud H."/>
            <person name="Kohler A."/>
            <person name="LaButti K."/>
            <person name="Lapidus A."/>
            <person name="Lavin J.L."/>
            <person name="Lee Y.-H."/>
            <person name="Lindquist E."/>
            <person name="Lilly W."/>
            <person name="Lucas S."/>
            <person name="Morin E."/>
            <person name="Murat C."/>
            <person name="Oguiza J.A."/>
            <person name="Park J."/>
            <person name="Pisabarro A.G."/>
            <person name="Riley R."/>
            <person name="Rosling A."/>
            <person name="Salamov A."/>
            <person name="Schmidt O."/>
            <person name="Schmutz J."/>
            <person name="Skrede I."/>
            <person name="Stenlid J."/>
            <person name="Wiebenga A."/>
            <person name="Xie X."/>
            <person name="Kues U."/>
            <person name="Hibbett D.S."/>
            <person name="Hoffmeister D."/>
            <person name="Hogberg N."/>
            <person name="Martin F."/>
            <person name="Grigoriev I.V."/>
            <person name="Watkinson S.C."/>
        </authorList>
    </citation>
    <scope>NUCLEOTIDE SEQUENCE</scope>
    <source>
        <strain evidence="2">S7.9</strain>
    </source>
</reference>
<dbReference type="EMBL" id="GL945431">
    <property type="protein sequence ID" value="EGO27395.1"/>
    <property type="molecule type" value="Genomic_DNA"/>
</dbReference>
<dbReference type="OrthoDB" id="4062651at2759"/>
<dbReference type="Gene3D" id="1.20.930.20">
    <property type="entry name" value="Adaptor protein Cbl, N-terminal domain"/>
    <property type="match status" value="1"/>
</dbReference>
<dbReference type="GO" id="GO:0004674">
    <property type="term" value="F:protein serine/threonine kinase activity"/>
    <property type="evidence" value="ECO:0007669"/>
    <property type="project" value="TreeGrafter"/>
</dbReference>
<dbReference type="Pfam" id="PF07714">
    <property type="entry name" value="PK_Tyr_Ser-Thr"/>
    <property type="match status" value="1"/>
</dbReference>
<evidence type="ECO:0000313" key="2">
    <source>
        <dbReference type="EMBL" id="EGO27395.1"/>
    </source>
</evidence>
<dbReference type="PANTHER" id="PTHR44329">
    <property type="entry name" value="SERINE/THREONINE-PROTEIN KINASE TNNI3K-RELATED"/>
    <property type="match status" value="1"/>
</dbReference>
<dbReference type="GeneID" id="18818116"/>
<sequence>MTRKGYEMAAAAVFKSTAQVTAHFAPVPWLSPAVGLLCGIIDMCARVSSNKNAFAQLQERCYDLLLVLQNHADEMGSDRMKEAVTSVEKTLDCIHKRIQVWAAKNRVELILLQLELSADIQECHEDITKCLQKFQFTSHLEIHKWQAEFENNRTADSAEVIKYLSDIKNTEEIVVETQKQHGDILHSLMDLLQKSLPGNAVGEERGLEKNLYYLQKSSGSLLPHSHLERGEVRRSGLWPVDGSSSMYDIWEGFYLNEEKVAIKVIRAAQCSPKTLSRFKREAAIWEDVWKLDRGKHILPFYGFCQNDGPYPYVVSPWQPNGTAPEYLNKYPDADHLAMIRGVAEGLRILHTMQPPVVHGNLKGSSIVIDSSGNPLLADFGFSKITEDITGVPFTMSTGISDSYRWLAPELIIDQGVLSTACDIYAFGMTVLELLTHKHPWEDVKRSTTVVIKVSQGQLPSRPRDAVVVERGLDGVVWGLLEKCWVTDSKERATIQQVLQELH</sequence>
<dbReference type="InterPro" id="IPR059179">
    <property type="entry name" value="MLKL-like_MCAfunc"/>
</dbReference>
<dbReference type="Gene3D" id="1.10.510.10">
    <property type="entry name" value="Transferase(Phosphotransferase) domain 1"/>
    <property type="match status" value="1"/>
</dbReference>